<keyword evidence="1" id="KW-0808">Transferase</keyword>
<dbReference type="InterPro" id="IPR011004">
    <property type="entry name" value="Trimer_LpxA-like_sf"/>
</dbReference>
<dbReference type="AlphaFoldDB" id="A0A1M6CTF7"/>
<sequence>MEYIKIREQDAKHYIYEFEGRYPVIDKKAYSFSTATLVGDVELKEYASVWPNATLRGDVNKVVVGRYSNIQDNSCLHVADDYACIVGDYVTVGHSVTLHACTIEDYCLIGMGATILDGAVIGRGSIVGAGALVTKGTIIPPNSLVVGCPAKVKKTLDENGFKAIHAQAVKYKSEWAEKYGLGPDVGGEVYDGSKIV</sequence>
<reference evidence="1 2" key="1">
    <citation type="submission" date="2016-11" db="EMBL/GenBank/DDBJ databases">
        <authorList>
            <person name="Jaros S."/>
            <person name="Januszkiewicz K."/>
            <person name="Wedrychowicz H."/>
        </authorList>
    </citation>
    <scope>NUCLEOTIDE SEQUENCE [LARGE SCALE GENOMIC DNA]</scope>
    <source>
        <strain evidence="1 2">DSM 3074</strain>
    </source>
</reference>
<dbReference type="InterPro" id="IPR047324">
    <property type="entry name" value="LbH_gamma_CA-like"/>
</dbReference>
<protein>
    <submittedName>
        <fullName evidence="1">Carbonic anhydrase or acetyltransferase, isoleucine patch superfamily</fullName>
    </submittedName>
</protein>
<name>A0A1M6CTF7_9FIRM</name>
<gene>
    <name evidence="1" type="ORF">SAMN02745671_01208</name>
</gene>
<dbReference type="InterPro" id="IPR001451">
    <property type="entry name" value="Hexapep"/>
</dbReference>
<dbReference type="Proteomes" id="UP000191240">
    <property type="component" value="Unassembled WGS sequence"/>
</dbReference>
<dbReference type="Pfam" id="PF00132">
    <property type="entry name" value="Hexapep"/>
    <property type="match status" value="1"/>
</dbReference>
<evidence type="ECO:0000313" key="2">
    <source>
        <dbReference type="Proteomes" id="UP000191240"/>
    </source>
</evidence>
<dbReference type="RefSeq" id="WP_051555449.1">
    <property type="nucleotide sequence ID" value="NZ_FQYW01000009.1"/>
</dbReference>
<dbReference type="PANTHER" id="PTHR13061">
    <property type="entry name" value="DYNACTIN SUBUNIT P25"/>
    <property type="match status" value="1"/>
</dbReference>
<organism evidence="1 2">
    <name type="scientific">Anaerovibrio lipolyticus DSM 3074</name>
    <dbReference type="NCBI Taxonomy" id="1120997"/>
    <lineage>
        <taxon>Bacteria</taxon>
        <taxon>Bacillati</taxon>
        <taxon>Bacillota</taxon>
        <taxon>Negativicutes</taxon>
        <taxon>Selenomonadales</taxon>
        <taxon>Selenomonadaceae</taxon>
        <taxon>Anaerovibrio</taxon>
    </lineage>
</organism>
<proteinExistence type="predicted"/>
<dbReference type="GO" id="GO:0016740">
    <property type="term" value="F:transferase activity"/>
    <property type="evidence" value="ECO:0007669"/>
    <property type="project" value="UniProtKB-KW"/>
</dbReference>
<dbReference type="SUPFAM" id="SSF51161">
    <property type="entry name" value="Trimeric LpxA-like enzymes"/>
    <property type="match status" value="1"/>
</dbReference>
<dbReference type="InterPro" id="IPR050484">
    <property type="entry name" value="Transf_Hexapept/Carb_Anhydrase"/>
</dbReference>
<dbReference type="Gene3D" id="2.160.10.10">
    <property type="entry name" value="Hexapeptide repeat proteins"/>
    <property type="match status" value="1"/>
</dbReference>
<accession>A0A1M6CTF7</accession>
<dbReference type="PANTHER" id="PTHR13061:SF29">
    <property type="entry name" value="GAMMA CARBONIC ANHYDRASE-LIKE 1, MITOCHONDRIAL-RELATED"/>
    <property type="match status" value="1"/>
</dbReference>
<dbReference type="CDD" id="cd04645">
    <property type="entry name" value="LbH_gamma_CA_like"/>
    <property type="match status" value="1"/>
</dbReference>
<dbReference type="EMBL" id="FQYW01000009">
    <property type="protein sequence ID" value="SHI64266.1"/>
    <property type="molecule type" value="Genomic_DNA"/>
</dbReference>
<evidence type="ECO:0000313" key="1">
    <source>
        <dbReference type="EMBL" id="SHI64266.1"/>
    </source>
</evidence>